<reference evidence="2" key="1">
    <citation type="journal article" date="2019" name="Int. J. Syst. Evol. Microbiol.">
        <title>The Global Catalogue of Microorganisms (GCM) 10K type strain sequencing project: providing services to taxonomists for standard genome sequencing and annotation.</title>
        <authorList>
            <consortium name="The Broad Institute Genomics Platform"/>
            <consortium name="The Broad Institute Genome Sequencing Center for Infectious Disease"/>
            <person name="Wu L."/>
            <person name="Ma J."/>
        </authorList>
    </citation>
    <scope>NUCLEOTIDE SEQUENCE [LARGE SCALE GENOMIC DNA]</scope>
    <source>
        <strain evidence="2">JCM 18324</strain>
    </source>
</reference>
<comment type="caution">
    <text evidence="1">The sequence shown here is derived from an EMBL/GenBank/DDBJ whole genome shotgun (WGS) entry which is preliminary data.</text>
</comment>
<gene>
    <name evidence="1" type="ORF">GCM10023329_19100</name>
</gene>
<dbReference type="EMBL" id="BAABJV010000003">
    <property type="protein sequence ID" value="GAA4771872.1"/>
    <property type="molecule type" value="Genomic_DNA"/>
</dbReference>
<keyword evidence="2" id="KW-1185">Reference proteome</keyword>
<organism evidence="1 2">
    <name type="scientific">Streptomyces sanyensis</name>
    <dbReference type="NCBI Taxonomy" id="568869"/>
    <lineage>
        <taxon>Bacteria</taxon>
        <taxon>Bacillati</taxon>
        <taxon>Actinomycetota</taxon>
        <taxon>Actinomycetes</taxon>
        <taxon>Kitasatosporales</taxon>
        <taxon>Streptomycetaceae</taxon>
        <taxon>Streptomyces</taxon>
    </lineage>
</organism>
<name>A0ABP9A168_9ACTN</name>
<dbReference type="Proteomes" id="UP001501147">
    <property type="component" value="Unassembled WGS sequence"/>
</dbReference>
<evidence type="ECO:0000313" key="1">
    <source>
        <dbReference type="EMBL" id="GAA4771872.1"/>
    </source>
</evidence>
<sequence length="560" mass="60122">MVAGVAVGGLAAALIASRLLGNVLDFSGEGEGAQLSPRQRDLVSAIEQLRADDGLFTASVGSAGRPGLYESAHGLAVLQAASKKPTVPVSVTPEQLRRDAAAEIRREPLRSVVWISEIESATGRSLHSTGDVTALLDSFSAEGFVRDPAAPHDDVSSRLGDTSRALGALRQFGSELPASRRSAVRSWFEVAERAAPDRPVQLYHLADIAAALGDTPPESLADRAEGWWRQEGSGLSAPLSEEDLIEACYYALLAERLGTDLPGHRRALLSLLSQSRGESTDAQVDALLARAWRTLDGPADRLGQLAERVRSRQLPGGLVSSVRTRQGTLTSTYEVVKLRLVAGVPADDPRLRRALEDVHTAIADTHDPLLHGAWVVLMDTVGATVGDRERREVVSSLKRFLPRTVGVDNVGLWNRGVDILTSLDEEVTAVDVAPWKPTSPELWYATTLLVNGLDRLERLAALTEPPRAADLLHRAEERLRSGTVREAAEALDAAHALGWTPRTADAERIGELLEARRDCPGASAFYRDSARDTECGVPGTRAAYRITALLEGALPAEAAR</sequence>
<accession>A0ABP9A168</accession>
<protein>
    <submittedName>
        <fullName evidence="1">Uncharacterized protein</fullName>
    </submittedName>
</protein>
<proteinExistence type="predicted"/>
<evidence type="ECO:0000313" key="2">
    <source>
        <dbReference type="Proteomes" id="UP001501147"/>
    </source>
</evidence>